<proteinExistence type="predicted"/>
<feature type="region of interest" description="Disordered" evidence="1">
    <location>
        <begin position="67"/>
        <end position="95"/>
    </location>
</feature>
<evidence type="ECO:0000313" key="3">
    <source>
        <dbReference type="Proteomes" id="UP000092993"/>
    </source>
</evidence>
<dbReference type="Proteomes" id="UP000092993">
    <property type="component" value="Unassembled WGS sequence"/>
</dbReference>
<feature type="region of interest" description="Disordered" evidence="1">
    <location>
        <begin position="178"/>
        <end position="197"/>
    </location>
</feature>
<keyword evidence="3" id="KW-1185">Reference proteome</keyword>
<sequence>MFVDTSQSKLVPLRLRKLEKERRRRIKRQKIAKLDENVIELTDSDGVSPTADVVRKPATSTAIVIGITGDSSGEDEKHLKQRVNDPPQGHSSINSTPHEIICIADTTDDSLPSVRQILNVHRDKSHPAVARATSRSSKNTNVNILKPTTSSRASPKSAAVESEDEDANRLDLGRFARSGSAASAGPPVRPAKKNASIASHRFTDFPTRIIQKMKHIQTCAKKNSMTDDTIRILLRKDLESLPPVNPSGKGKGKEEDPAVPETLLEDILRGGGKKKGRRPQVLQTVKSLTETRGSILDRARMLIRDDVGTEGPALGEKDTMPALDQMPSTQAFGESSLATRRIPAGETNRPMPPPTQAFAPKNSIPLTQPFGKSKLADTIPTLNMRAEALPSTQAFAPSKLALAGGAGGHDVYPLSDDSDSALALLHKRLRVLQRLDPSNEDARAPHWTSSPGSAHNLSSPQRGRRPSSKHSDAESASEQQTSDVQDYYQYEWNYDEWDPDNAYMTFVPEKIPGKSVTTPLGHSGVLNTAADMPKKRGRPRKLKGKEVASQDEAPSSPREPGKVRKPRKKKAAEQDEDVAGGPEVAEVELNAKLKDAILKDQELHLRVLRYEPVHFDVFLQLALDLGMPARSLRLKVRSFLDRQAIHFYGADLNKKNRTKKRRK</sequence>
<feature type="compositionally biased region" description="Polar residues" evidence="1">
    <location>
        <begin position="447"/>
        <end position="461"/>
    </location>
</feature>
<feature type="compositionally biased region" description="Polar residues" evidence="1">
    <location>
        <begin position="133"/>
        <end position="154"/>
    </location>
</feature>
<gene>
    <name evidence="2" type="ORF">A0H81_04012</name>
</gene>
<organism evidence="2 3">
    <name type="scientific">Grifola frondosa</name>
    <name type="common">Maitake</name>
    <name type="synonym">Polyporus frondosus</name>
    <dbReference type="NCBI Taxonomy" id="5627"/>
    <lineage>
        <taxon>Eukaryota</taxon>
        <taxon>Fungi</taxon>
        <taxon>Dikarya</taxon>
        <taxon>Basidiomycota</taxon>
        <taxon>Agaricomycotina</taxon>
        <taxon>Agaricomycetes</taxon>
        <taxon>Polyporales</taxon>
        <taxon>Grifolaceae</taxon>
        <taxon>Grifola</taxon>
    </lineage>
</organism>
<feature type="region of interest" description="Disordered" evidence="1">
    <location>
        <begin position="122"/>
        <end position="169"/>
    </location>
</feature>
<feature type="compositionally biased region" description="Polar residues" evidence="1">
    <location>
        <begin position="474"/>
        <end position="484"/>
    </location>
</feature>
<dbReference type="OMA" id="CAKKNGL"/>
<comment type="caution">
    <text evidence="2">The sequence shown here is derived from an EMBL/GenBank/DDBJ whole genome shotgun (WGS) entry which is preliminary data.</text>
</comment>
<dbReference type="STRING" id="5627.A0A1C7MI89"/>
<feature type="region of interest" description="Disordered" evidence="1">
    <location>
        <begin position="515"/>
        <end position="582"/>
    </location>
</feature>
<accession>A0A1C7MI89</accession>
<evidence type="ECO:0000313" key="2">
    <source>
        <dbReference type="EMBL" id="OBZ76076.1"/>
    </source>
</evidence>
<name>A0A1C7MI89_GRIFR</name>
<protein>
    <recommendedName>
        <fullName evidence="4">Structure-specific endonuclease subunit SLX4</fullName>
    </recommendedName>
</protein>
<reference evidence="2 3" key="1">
    <citation type="submission" date="2016-03" db="EMBL/GenBank/DDBJ databases">
        <title>Whole genome sequencing of Grifola frondosa 9006-11.</title>
        <authorList>
            <person name="Min B."/>
            <person name="Park H."/>
            <person name="Kim J.-G."/>
            <person name="Cho H."/>
            <person name="Oh Y.-L."/>
            <person name="Kong W.-S."/>
            <person name="Choi I.-G."/>
        </authorList>
    </citation>
    <scope>NUCLEOTIDE SEQUENCE [LARGE SCALE GENOMIC DNA]</scope>
    <source>
        <strain evidence="2 3">9006-11</strain>
    </source>
</reference>
<feature type="region of interest" description="Disordered" evidence="1">
    <location>
        <begin position="436"/>
        <end position="484"/>
    </location>
</feature>
<evidence type="ECO:0000256" key="1">
    <source>
        <dbReference type="SAM" id="MobiDB-lite"/>
    </source>
</evidence>
<evidence type="ECO:0008006" key="4">
    <source>
        <dbReference type="Google" id="ProtNLM"/>
    </source>
</evidence>
<dbReference type="AlphaFoldDB" id="A0A1C7MI89"/>
<feature type="region of interest" description="Disordered" evidence="1">
    <location>
        <begin position="343"/>
        <end position="369"/>
    </location>
</feature>
<dbReference type="EMBL" id="LUGG01000003">
    <property type="protein sequence ID" value="OBZ76076.1"/>
    <property type="molecule type" value="Genomic_DNA"/>
</dbReference>
<dbReference type="OrthoDB" id="5576441at2759"/>